<organism evidence="2 3">
    <name type="scientific">Camelus dromedarius</name>
    <name type="common">Dromedary</name>
    <name type="synonym">Arabian camel</name>
    <dbReference type="NCBI Taxonomy" id="9838"/>
    <lineage>
        <taxon>Eukaryota</taxon>
        <taxon>Metazoa</taxon>
        <taxon>Chordata</taxon>
        <taxon>Craniata</taxon>
        <taxon>Vertebrata</taxon>
        <taxon>Euteleostomi</taxon>
        <taxon>Mammalia</taxon>
        <taxon>Eutheria</taxon>
        <taxon>Laurasiatheria</taxon>
        <taxon>Artiodactyla</taxon>
        <taxon>Tylopoda</taxon>
        <taxon>Camelidae</taxon>
        <taxon>Camelus</taxon>
    </lineage>
</organism>
<accession>A0A5N4EBV9</accession>
<sequence>MSVCIRTSRSSRGFPDLGGHSMPLPQPQLRVLAGDTEKEWPGAGSLRHKAQVQIRTLSLIPRLAVWRPLSRDSNIWTLRQWKAAPS</sequence>
<dbReference type="AlphaFoldDB" id="A0A5N4EBV9"/>
<dbReference type="EMBL" id="JWIN03000003">
    <property type="protein sequence ID" value="KAB1280619.1"/>
    <property type="molecule type" value="Genomic_DNA"/>
</dbReference>
<feature type="region of interest" description="Disordered" evidence="1">
    <location>
        <begin position="1"/>
        <end position="23"/>
    </location>
</feature>
<evidence type="ECO:0000256" key="1">
    <source>
        <dbReference type="SAM" id="MobiDB-lite"/>
    </source>
</evidence>
<evidence type="ECO:0000313" key="3">
    <source>
        <dbReference type="Proteomes" id="UP000299084"/>
    </source>
</evidence>
<keyword evidence="3" id="KW-1185">Reference proteome</keyword>
<proteinExistence type="predicted"/>
<gene>
    <name evidence="2" type="ORF">Cadr_000004994</name>
</gene>
<name>A0A5N4EBV9_CAMDR</name>
<protein>
    <submittedName>
        <fullName evidence="2">Uncharacterized protein</fullName>
    </submittedName>
</protein>
<evidence type="ECO:0000313" key="2">
    <source>
        <dbReference type="EMBL" id="KAB1280619.1"/>
    </source>
</evidence>
<comment type="caution">
    <text evidence="2">The sequence shown here is derived from an EMBL/GenBank/DDBJ whole genome shotgun (WGS) entry which is preliminary data.</text>
</comment>
<reference evidence="2 3" key="1">
    <citation type="journal article" date="2019" name="Mol. Ecol. Resour.">
        <title>Improving Illumina assemblies with Hi-C and long reads: an example with the North African dromedary.</title>
        <authorList>
            <person name="Elbers J.P."/>
            <person name="Rogers M.F."/>
            <person name="Perelman P.L."/>
            <person name="Proskuryakova A.A."/>
            <person name="Serdyukova N.A."/>
            <person name="Johnson W.E."/>
            <person name="Horin P."/>
            <person name="Corander J."/>
            <person name="Murphy D."/>
            <person name="Burger P.A."/>
        </authorList>
    </citation>
    <scope>NUCLEOTIDE SEQUENCE [LARGE SCALE GENOMIC DNA]</scope>
    <source>
        <strain evidence="2">Drom800</strain>
        <tissue evidence="2">Blood</tissue>
    </source>
</reference>
<dbReference type="Proteomes" id="UP000299084">
    <property type="component" value="Unassembled WGS sequence"/>
</dbReference>
<feature type="compositionally biased region" description="Polar residues" evidence="1">
    <location>
        <begin position="1"/>
        <end position="11"/>
    </location>
</feature>